<keyword evidence="3" id="KW-0808">Transferase</keyword>
<evidence type="ECO:0000256" key="2">
    <source>
        <dbReference type="ARBA" id="ARBA00022676"/>
    </source>
</evidence>
<dbReference type="EMBL" id="MN740752">
    <property type="protein sequence ID" value="QHU10281.1"/>
    <property type="molecule type" value="Genomic_DNA"/>
</dbReference>
<evidence type="ECO:0000256" key="5">
    <source>
        <dbReference type="ARBA" id="ARBA00022968"/>
    </source>
</evidence>
<evidence type="ECO:0000313" key="9">
    <source>
        <dbReference type="EMBL" id="QHU10281.1"/>
    </source>
</evidence>
<sequence length="483" mass="56193">MYNYFFFIYSCKKYLKKAILIYDLINNRLPNCKTYIIYGNPELKKYEIIDDKYLVLNVGDNYEDLTNKTLCLLKTALLINPEINGIFKCDDDIIPNISYLTNTIALLQKKQIDYLGMSVKIQPHNSIWHYNKCSNASYNTEIFAPGCFYATGPIYYLGIKSIEVLINSPVERFFSEDITVGYNLNKQGIEPVNIPLYKNNLEDIFQYNFQNIDSNVKTLLVRLHGGLGNQLFQAAAGYYLAKKYSFILVLVYSKNLKHTHGEEFSKTIFKRFNVVITDNISYYDNCIPLNEPNNNKTCFEYHGEQIISSYENHFLTGYFIHKDYVKNAGPDFIKLLKNTEICKELQTTYPQLNTSYFIHIRRGDYVGHKLYVIDYDSYFTKAIHHILSIDKDAHFFIVSDDIAFCKTYNIFNNINKTFIENMDTLHSIYFMSMCSKGGICSNSTFSGWGTVLNYSEDKTIIFPNQWINTPQKVDIPFDYSVSF</sequence>
<dbReference type="GO" id="GO:0008107">
    <property type="term" value="F:galactoside 2-alpha-L-fucosyltransferase activity"/>
    <property type="evidence" value="ECO:0007669"/>
    <property type="project" value="InterPro"/>
</dbReference>
<dbReference type="Gene3D" id="3.90.550.50">
    <property type="match status" value="1"/>
</dbReference>
<dbReference type="CDD" id="cd11301">
    <property type="entry name" value="Fut1_Fut2_like"/>
    <property type="match status" value="1"/>
</dbReference>
<protein>
    <submittedName>
        <fullName evidence="9">Uncharacterized protein</fullName>
    </submittedName>
</protein>
<dbReference type="PANTHER" id="PTHR11927">
    <property type="entry name" value="GALACTOSIDE 2-L-FUCOSYLTRANSFERASE"/>
    <property type="match status" value="1"/>
</dbReference>
<keyword evidence="4" id="KW-0812">Transmembrane</keyword>
<evidence type="ECO:0000256" key="7">
    <source>
        <dbReference type="ARBA" id="ARBA00023034"/>
    </source>
</evidence>
<dbReference type="Pfam" id="PF01762">
    <property type="entry name" value="Galactosyl_T"/>
    <property type="match status" value="1"/>
</dbReference>
<dbReference type="InterPro" id="IPR002516">
    <property type="entry name" value="Glyco_trans_11"/>
</dbReference>
<dbReference type="GO" id="GO:0000139">
    <property type="term" value="C:Golgi membrane"/>
    <property type="evidence" value="ECO:0007669"/>
    <property type="project" value="UniProtKB-SubCell"/>
</dbReference>
<dbReference type="Pfam" id="PF01531">
    <property type="entry name" value="Glyco_transf_11"/>
    <property type="match status" value="1"/>
</dbReference>
<keyword evidence="8" id="KW-0472">Membrane</keyword>
<accession>A0A6C0JZF7</accession>
<evidence type="ECO:0000256" key="1">
    <source>
        <dbReference type="ARBA" id="ARBA00004323"/>
    </source>
</evidence>
<evidence type="ECO:0000256" key="4">
    <source>
        <dbReference type="ARBA" id="ARBA00022692"/>
    </source>
</evidence>
<proteinExistence type="predicted"/>
<keyword evidence="2" id="KW-0328">Glycosyltransferase</keyword>
<dbReference type="AlphaFoldDB" id="A0A6C0JZF7"/>
<evidence type="ECO:0000256" key="3">
    <source>
        <dbReference type="ARBA" id="ARBA00022679"/>
    </source>
</evidence>
<reference evidence="9" key="1">
    <citation type="journal article" date="2020" name="Nature">
        <title>Giant virus diversity and host interactions through global metagenomics.</title>
        <authorList>
            <person name="Schulz F."/>
            <person name="Roux S."/>
            <person name="Paez-Espino D."/>
            <person name="Jungbluth S."/>
            <person name="Walsh D.A."/>
            <person name="Denef V.J."/>
            <person name="McMahon K.D."/>
            <person name="Konstantinidis K.T."/>
            <person name="Eloe-Fadrosh E.A."/>
            <person name="Kyrpides N.C."/>
            <person name="Woyke T."/>
        </authorList>
    </citation>
    <scope>NUCLEOTIDE SEQUENCE</scope>
    <source>
        <strain evidence="9">GVMAG-S-1101164-67</strain>
    </source>
</reference>
<keyword evidence="6" id="KW-1133">Transmembrane helix</keyword>
<name>A0A6C0JZF7_9ZZZZ</name>
<dbReference type="GO" id="GO:0005975">
    <property type="term" value="P:carbohydrate metabolic process"/>
    <property type="evidence" value="ECO:0007669"/>
    <property type="project" value="InterPro"/>
</dbReference>
<evidence type="ECO:0000256" key="8">
    <source>
        <dbReference type="ARBA" id="ARBA00023136"/>
    </source>
</evidence>
<evidence type="ECO:0000256" key="6">
    <source>
        <dbReference type="ARBA" id="ARBA00022989"/>
    </source>
</evidence>
<keyword evidence="7" id="KW-0333">Golgi apparatus</keyword>
<dbReference type="InterPro" id="IPR002659">
    <property type="entry name" value="Glyco_trans_31"/>
</dbReference>
<organism evidence="9">
    <name type="scientific">viral metagenome</name>
    <dbReference type="NCBI Taxonomy" id="1070528"/>
    <lineage>
        <taxon>unclassified sequences</taxon>
        <taxon>metagenomes</taxon>
        <taxon>organismal metagenomes</taxon>
    </lineage>
</organism>
<keyword evidence="5" id="KW-0735">Signal-anchor</keyword>
<comment type="subcellular location">
    <subcellularLocation>
        <location evidence="1">Golgi apparatus membrane</location>
        <topology evidence="1">Single-pass type II membrane protein</topology>
    </subcellularLocation>
</comment>
<dbReference type="PANTHER" id="PTHR11927:SF9">
    <property type="entry name" value="L-FUCOSYLTRANSFERASE"/>
    <property type="match status" value="1"/>
</dbReference>